<dbReference type="Gene3D" id="3.40.50.12710">
    <property type="match status" value="1"/>
</dbReference>
<dbReference type="InterPro" id="IPR003788">
    <property type="entry name" value="NDUFAF7"/>
</dbReference>
<reference evidence="8" key="1">
    <citation type="submission" date="2014-02" db="EMBL/GenBank/DDBJ databases">
        <authorList>
            <person name="Genoscope - CEA"/>
        </authorList>
    </citation>
    <scope>NUCLEOTIDE SEQUENCE</scope>
    <source>
        <strain evidence="8">LS3</strain>
    </source>
</reference>
<dbReference type="GO" id="GO:0005739">
    <property type="term" value="C:mitochondrion"/>
    <property type="evidence" value="ECO:0007669"/>
    <property type="project" value="UniProtKB-SubCell"/>
</dbReference>
<dbReference type="EMBL" id="HG937691">
    <property type="protein sequence ID" value="CDP33600.1"/>
    <property type="molecule type" value="Genomic_DNA"/>
</dbReference>
<accession>A0A060SXG6</accession>
<protein>
    <recommendedName>
        <fullName evidence="7">Protein arginine methyltransferase NDUFAF7</fullName>
        <ecNumber evidence="7">2.1.1.320</ecNumber>
    </recommendedName>
</protein>
<dbReference type="PhylomeDB" id="A0A060SXG6"/>
<keyword evidence="4 7" id="KW-0808">Transferase</keyword>
<dbReference type="PANTHER" id="PTHR12049:SF7">
    <property type="entry name" value="PROTEIN ARGININE METHYLTRANSFERASE NDUFAF7, MITOCHONDRIAL"/>
    <property type="match status" value="1"/>
</dbReference>
<comment type="catalytic activity">
    <reaction evidence="6 7">
        <text>L-arginyl-[protein] + 2 S-adenosyl-L-methionine = N(omega),N(omega)'-dimethyl-L-arginyl-[protein] + 2 S-adenosyl-L-homocysteine + 2 H(+)</text>
        <dbReference type="Rhea" id="RHEA:48108"/>
        <dbReference type="Rhea" id="RHEA-COMP:10532"/>
        <dbReference type="Rhea" id="RHEA-COMP:11992"/>
        <dbReference type="ChEBI" id="CHEBI:15378"/>
        <dbReference type="ChEBI" id="CHEBI:29965"/>
        <dbReference type="ChEBI" id="CHEBI:57856"/>
        <dbReference type="ChEBI" id="CHEBI:59789"/>
        <dbReference type="ChEBI" id="CHEBI:88221"/>
        <dbReference type="EC" id="2.1.1.320"/>
    </reaction>
</comment>
<name>A0A060SXG6_BLAAD</name>
<evidence type="ECO:0000256" key="5">
    <source>
        <dbReference type="ARBA" id="ARBA00023128"/>
    </source>
</evidence>
<dbReference type="InterPro" id="IPR029063">
    <property type="entry name" value="SAM-dependent_MTases_sf"/>
</dbReference>
<dbReference type="EC" id="2.1.1.320" evidence="7"/>
<sequence>MTRVTAALGPLGQLGQMGRSGHARFVQRSVKRPLGTPRVVSRYLHSTPLRRQEAVKEADTDTALSKFLKETIAATGPISLSSYMRQCLTSPVGGYYVNRDPFGVSGDFTTSPEISQMFGELVGIWVLTQWLAQGCPQKFRIVEFGPGRGTLMSDLLRAGRSFKDFSNALTDIYMIEASPSLREAQREKLCGSASLKPIDGGYMSMTKWGAPIYWFESSKEIPRESGVPTFILAHEFFDALPISQFENTKDGWRELLVDYSVPKDDKLLPNQTKQTTSGKEGEEQFHLVMSPHSTASSKIVPKTHSRYSKLPVGSRVEICPEAWDISQEFASIIESCGGGAALIVDYGPSATIPVNTLRGIRKHKLVSPFETPGDTDLSADVDFQAIKIASTKGRQVDVHGPIMQGDWLHAMGIGARATQLADNKTTKEGKESIEKAYNRLVEKSGGAMGKIYKVLCILPRGSAIPVGFGGSVPDPE</sequence>
<dbReference type="GO" id="GO:0035243">
    <property type="term" value="F:protein-arginine omega-N symmetric methyltransferase activity"/>
    <property type="evidence" value="ECO:0007669"/>
    <property type="project" value="UniProtKB-EC"/>
</dbReference>
<dbReference type="GO" id="GO:0032259">
    <property type="term" value="P:methylation"/>
    <property type="evidence" value="ECO:0007669"/>
    <property type="project" value="UniProtKB-KW"/>
</dbReference>
<comment type="similarity">
    <text evidence="2 7">Belongs to the NDUFAF7 family.</text>
</comment>
<evidence type="ECO:0000256" key="2">
    <source>
        <dbReference type="ARBA" id="ARBA00005891"/>
    </source>
</evidence>
<dbReference type="InterPro" id="IPR038375">
    <property type="entry name" value="NDUFAF7_sf"/>
</dbReference>
<comment type="subcellular location">
    <subcellularLocation>
        <location evidence="1 7">Mitochondrion</location>
    </subcellularLocation>
</comment>
<dbReference type="SUPFAM" id="SSF53335">
    <property type="entry name" value="S-adenosyl-L-methionine-dependent methyltransferases"/>
    <property type="match status" value="1"/>
</dbReference>
<evidence type="ECO:0000256" key="6">
    <source>
        <dbReference type="ARBA" id="ARBA00048612"/>
    </source>
</evidence>
<evidence type="ECO:0000256" key="7">
    <source>
        <dbReference type="RuleBase" id="RU364114"/>
    </source>
</evidence>
<dbReference type="FunFam" id="3.40.50.12710:FF:000008">
    <property type="entry name" value="Protein arginine methyltransferase NDUFAF7"/>
    <property type="match status" value="1"/>
</dbReference>
<proteinExistence type="inferred from homology"/>
<evidence type="ECO:0000313" key="8">
    <source>
        <dbReference type="EMBL" id="CDP33600.1"/>
    </source>
</evidence>
<keyword evidence="3 7" id="KW-0489">Methyltransferase</keyword>
<dbReference type="AlphaFoldDB" id="A0A060SXG6"/>
<reference evidence="8" key="2">
    <citation type="submission" date="2014-06" db="EMBL/GenBank/DDBJ databases">
        <title>The complete genome of Blastobotrys (Arxula) adeninivorans LS3 - a yeast of biotechnological interest.</title>
        <authorList>
            <person name="Kunze G."/>
            <person name="Gaillardin C."/>
            <person name="Czernicka M."/>
            <person name="Durrens P."/>
            <person name="Martin T."/>
            <person name="Boer E."/>
            <person name="Gabaldon T."/>
            <person name="Cruz J."/>
            <person name="Talla E."/>
            <person name="Marck C."/>
            <person name="Goffeau A."/>
            <person name="Barbe V."/>
            <person name="Baret P."/>
            <person name="Baronian K."/>
            <person name="Beier S."/>
            <person name="Bleykasten C."/>
            <person name="Bode R."/>
            <person name="Casaregola S."/>
            <person name="Despons L."/>
            <person name="Fairhead C."/>
            <person name="Giersberg M."/>
            <person name="Gierski P."/>
            <person name="Hahnel U."/>
            <person name="Hartmann A."/>
            <person name="Jankowska D."/>
            <person name="Jubin C."/>
            <person name="Jung P."/>
            <person name="Lafontaine I."/>
            <person name="Leh-Louis V."/>
            <person name="Lemaire M."/>
            <person name="Marcet-Houben M."/>
            <person name="Mascher M."/>
            <person name="Morel G."/>
            <person name="Richard G.-F."/>
            <person name="Riechen J."/>
            <person name="Sacerdot C."/>
            <person name="Sarkar A."/>
            <person name="Savel G."/>
            <person name="Schacherer J."/>
            <person name="Sherman D."/>
            <person name="Straub M.-L."/>
            <person name="Stein N."/>
            <person name="Thierry A."/>
            <person name="Trautwein-Schult A."/>
            <person name="Westhof E."/>
            <person name="Worch S."/>
            <person name="Dujon B."/>
            <person name="Souciet J.-L."/>
            <person name="Wincker P."/>
            <person name="Scholz U."/>
            <person name="Neuveglise N."/>
        </authorList>
    </citation>
    <scope>NUCLEOTIDE SEQUENCE</scope>
    <source>
        <strain evidence="8">LS3</strain>
    </source>
</reference>
<gene>
    <name evidence="8" type="ORF">GNLVRS02_ARAD1A13002g</name>
</gene>
<dbReference type="PANTHER" id="PTHR12049">
    <property type="entry name" value="PROTEIN ARGININE METHYLTRANSFERASE NDUFAF7, MITOCHONDRIAL"/>
    <property type="match status" value="1"/>
</dbReference>
<dbReference type="Pfam" id="PF02636">
    <property type="entry name" value="Methyltransf_28"/>
    <property type="match status" value="1"/>
</dbReference>
<keyword evidence="5 7" id="KW-0496">Mitochondrion</keyword>
<evidence type="ECO:0000256" key="4">
    <source>
        <dbReference type="ARBA" id="ARBA00022679"/>
    </source>
</evidence>
<evidence type="ECO:0000256" key="3">
    <source>
        <dbReference type="ARBA" id="ARBA00022603"/>
    </source>
</evidence>
<dbReference type="GO" id="GO:0032981">
    <property type="term" value="P:mitochondrial respiratory chain complex I assembly"/>
    <property type="evidence" value="ECO:0007669"/>
    <property type="project" value="TreeGrafter"/>
</dbReference>
<organism evidence="8">
    <name type="scientific">Blastobotrys adeninivorans</name>
    <name type="common">Yeast</name>
    <name type="synonym">Arxula adeninivorans</name>
    <dbReference type="NCBI Taxonomy" id="409370"/>
    <lineage>
        <taxon>Eukaryota</taxon>
        <taxon>Fungi</taxon>
        <taxon>Dikarya</taxon>
        <taxon>Ascomycota</taxon>
        <taxon>Saccharomycotina</taxon>
        <taxon>Dipodascomycetes</taxon>
        <taxon>Dipodascales</taxon>
        <taxon>Trichomonascaceae</taxon>
        <taxon>Blastobotrys</taxon>
    </lineage>
</organism>
<evidence type="ECO:0000256" key="1">
    <source>
        <dbReference type="ARBA" id="ARBA00004173"/>
    </source>
</evidence>
<comment type="function">
    <text evidence="7">Arginine methyltransferase involved in the assembly or stability of mitochondrial NADH:ubiquinone oxidoreductase complex (complex I).</text>
</comment>